<organism evidence="1 2">
    <name type="scientific">Colletotrichum musicola</name>
    <dbReference type="NCBI Taxonomy" id="2175873"/>
    <lineage>
        <taxon>Eukaryota</taxon>
        <taxon>Fungi</taxon>
        <taxon>Dikarya</taxon>
        <taxon>Ascomycota</taxon>
        <taxon>Pezizomycotina</taxon>
        <taxon>Sordariomycetes</taxon>
        <taxon>Hypocreomycetidae</taxon>
        <taxon>Glomerellales</taxon>
        <taxon>Glomerellaceae</taxon>
        <taxon>Colletotrichum</taxon>
        <taxon>Colletotrichum orchidearum species complex</taxon>
    </lineage>
</organism>
<comment type="caution">
    <text evidence="1">The sequence shown here is derived from an EMBL/GenBank/DDBJ whole genome shotgun (WGS) entry which is preliminary data.</text>
</comment>
<evidence type="ECO:0000313" key="1">
    <source>
        <dbReference type="EMBL" id="KAF6825080.1"/>
    </source>
</evidence>
<sequence>HGNAVRFASSAREPSDRANTQTVVCFPKFDDVRDPLDNLLLSQIVYIKAQIATFPDVFPDVGRRRPVYYAALNENLRREIVLGDDGLFILGDDELLDLSASLSIMAGDRRRHHLAALYVGFAAARLTARSQRKEMKSVGVAHTRTHAVSQGVVLPHLPAWPTESQAFVSQSAWRHGPAPNRYCYFSNHGLVDTADANPAVCSDPETSPPEQWLNDDQIANRHQYAFGIGEHMYVVR</sequence>
<name>A0A8H6NA45_9PEZI</name>
<feature type="non-terminal residue" evidence="1">
    <location>
        <position position="236"/>
    </location>
</feature>
<keyword evidence="2" id="KW-1185">Reference proteome</keyword>
<reference evidence="1" key="1">
    <citation type="journal article" date="2020" name="Phytopathology">
        <title>Genome Sequence Resources of Colletotrichum truncatum, C. plurivorum, C. musicola, and C. sojae: Four Species Pathogenic to Soybean (Glycine max).</title>
        <authorList>
            <person name="Rogerio F."/>
            <person name="Boufleur T.R."/>
            <person name="Ciampi-Guillardi M."/>
            <person name="Sukno S.A."/>
            <person name="Thon M.R."/>
            <person name="Massola Junior N.S."/>
            <person name="Baroncelli R."/>
        </authorList>
    </citation>
    <scope>NUCLEOTIDE SEQUENCE</scope>
    <source>
        <strain evidence="1">LFN0074</strain>
    </source>
</reference>
<dbReference type="Proteomes" id="UP000639643">
    <property type="component" value="Unassembled WGS sequence"/>
</dbReference>
<evidence type="ECO:0000313" key="2">
    <source>
        <dbReference type="Proteomes" id="UP000639643"/>
    </source>
</evidence>
<proteinExistence type="predicted"/>
<dbReference type="AlphaFoldDB" id="A0A8H6NA45"/>
<protein>
    <submittedName>
        <fullName evidence="1">Cytochrome P450 2H2</fullName>
    </submittedName>
</protein>
<gene>
    <name evidence="1" type="ORF">CMUS01_09978</name>
</gene>
<dbReference type="EMBL" id="WIGM01000443">
    <property type="protein sequence ID" value="KAF6825080.1"/>
    <property type="molecule type" value="Genomic_DNA"/>
</dbReference>
<accession>A0A8H6NA45</accession>